<gene>
    <name evidence="8" type="primary">rpsC</name>
    <name evidence="11" type="ORF">UV54_C0002G0010</name>
</gene>
<keyword evidence="4 8" id="KW-0689">Ribosomal protein</keyword>
<evidence type="ECO:0000313" key="11">
    <source>
        <dbReference type="EMBL" id="KKS80598.1"/>
    </source>
</evidence>
<dbReference type="InterPro" id="IPR001351">
    <property type="entry name" value="Ribosomal_uS3_C"/>
</dbReference>
<evidence type="ECO:0000256" key="6">
    <source>
        <dbReference type="ARBA" id="ARBA00024998"/>
    </source>
</evidence>
<reference evidence="11 12" key="1">
    <citation type="journal article" date="2015" name="Nature">
        <title>rRNA introns, odd ribosomes, and small enigmatic genomes across a large radiation of phyla.</title>
        <authorList>
            <person name="Brown C.T."/>
            <person name="Hug L.A."/>
            <person name="Thomas B.C."/>
            <person name="Sharon I."/>
            <person name="Castelle C.J."/>
            <person name="Singh A."/>
            <person name="Wilkins M.J."/>
            <person name="Williams K.H."/>
            <person name="Banfield J.F."/>
        </authorList>
    </citation>
    <scope>NUCLEOTIDE SEQUENCE [LARGE SCALE GENOMIC DNA]</scope>
</reference>
<dbReference type="GO" id="GO:0022627">
    <property type="term" value="C:cytosolic small ribosomal subunit"/>
    <property type="evidence" value="ECO:0007669"/>
    <property type="project" value="TreeGrafter"/>
</dbReference>
<dbReference type="NCBIfam" id="TIGR01009">
    <property type="entry name" value="rpsC_bact"/>
    <property type="match status" value="1"/>
</dbReference>
<comment type="function">
    <text evidence="6 8">Binds the lower part of the 30S subunit head. Binds mRNA in the 70S ribosome, positioning it for translation.</text>
</comment>
<dbReference type="GO" id="GO:0003729">
    <property type="term" value="F:mRNA binding"/>
    <property type="evidence" value="ECO:0007669"/>
    <property type="project" value="UniProtKB-UniRule"/>
</dbReference>
<comment type="caution">
    <text evidence="11">The sequence shown here is derived from an EMBL/GenBank/DDBJ whole genome shotgun (WGS) entry which is preliminary data.</text>
</comment>
<evidence type="ECO:0000256" key="2">
    <source>
        <dbReference type="ARBA" id="ARBA00022730"/>
    </source>
</evidence>
<dbReference type="PROSITE" id="PS00548">
    <property type="entry name" value="RIBOSOMAL_S3"/>
    <property type="match status" value="1"/>
</dbReference>
<dbReference type="InterPro" id="IPR015946">
    <property type="entry name" value="KH_dom-like_a/b"/>
</dbReference>
<name>A0A0G1F1B6_9BACT</name>
<evidence type="ECO:0000256" key="8">
    <source>
        <dbReference type="HAMAP-Rule" id="MF_01309"/>
    </source>
</evidence>
<evidence type="ECO:0000256" key="1">
    <source>
        <dbReference type="ARBA" id="ARBA00010761"/>
    </source>
</evidence>
<dbReference type="InterPro" id="IPR018280">
    <property type="entry name" value="Ribosomal_uS3_CS"/>
</dbReference>
<keyword evidence="3 8" id="KW-0694">RNA-binding</keyword>
<evidence type="ECO:0000256" key="3">
    <source>
        <dbReference type="ARBA" id="ARBA00022884"/>
    </source>
</evidence>
<evidence type="ECO:0000256" key="4">
    <source>
        <dbReference type="ARBA" id="ARBA00022980"/>
    </source>
</evidence>
<dbReference type="GO" id="GO:0006412">
    <property type="term" value="P:translation"/>
    <property type="evidence" value="ECO:0007669"/>
    <property type="project" value="UniProtKB-UniRule"/>
</dbReference>
<evidence type="ECO:0000313" key="12">
    <source>
        <dbReference type="Proteomes" id="UP000034213"/>
    </source>
</evidence>
<dbReference type="SUPFAM" id="SSF54814">
    <property type="entry name" value="Prokaryotic type KH domain (KH-domain type II)"/>
    <property type="match status" value="1"/>
</dbReference>
<dbReference type="STRING" id="1618369.UV54_C0002G0010"/>
<dbReference type="InterPro" id="IPR009019">
    <property type="entry name" value="KH_sf_prok-type"/>
</dbReference>
<comment type="subunit">
    <text evidence="8">Part of the 30S ribosomal subunit. Forms a tight complex with proteins S10 and S14.</text>
</comment>
<dbReference type="EMBL" id="LCEW01000002">
    <property type="protein sequence ID" value="KKS80598.1"/>
    <property type="molecule type" value="Genomic_DNA"/>
</dbReference>
<dbReference type="Proteomes" id="UP000034213">
    <property type="component" value="Unassembled WGS sequence"/>
</dbReference>
<dbReference type="PROSITE" id="PS50823">
    <property type="entry name" value="KH_TYPE_2"/>
    <property type="match status" value="1"/>
</dbReference>
<dbReference type="GO" id="GO:0003735">
    <property type="term" value="F:structural constituent of ribosome"/>
    <property type="evidence" value="ECO:0007669"/>
    <property type="project" value="InterPro"/>
</dbReference>
<dbReference type="InterPro" id="IPR004087">
    <property type="entry name" value="KH_dom"/>
</dbReference>
<dbReference type="SUPFAM" id="SSF54821">
    <property type="entry name" value="Ribosomal protein S3 C-terminal domain"/>
    <property type="match status" value="1"/>
</dbReference>
<dbReference type="HAMAP" id="MF_01309_B">
    <property type="entry name" value="Ribosomal_uS3_B"/>
    <property type="match status" value="1"/>
</dbReference>
<comment type="similarity">
    <text evidence="1 8 9">Belongs to the universal ribosomal protein uS3 family.</text>
</comment>
<dbReference type="PATRIC" id="fig|1618369.3.peg.44"/>
<dbReference type="FunFam" id="3.30.300.20:FF:000001">
    <property type="entry name" value="30S ribosomal protein S3"/>
    <property type="match status" value="1"/>
</dbReference>
<evidence type="ECO:0000256" key="7">
    <source>
        <dbReference type="ARBA" id="ARBA00035257"/>
    </source>
</evidence>
<proteinExistence type="inferred from homology"/>
<dbReference type="InterPro" id="IPR036419">
    <property type="entry name" value="Ribosomal_S3_C_sf"/>
</dbReference>
<dbReference type="Gene3D" id="3.30.300.20">
    <property type="match status" value="1"/>
</dbReference>
<dbReference type="Gene3D" id="3.30.1140.32">
    <property type="entry name" value="Ribosomal protein S3, C-terminal domain"/>
    <property type="match status" value="1"/>
</dbReference>
<dbReference type="Pfam" id="PF00189">
    <property type="entry name" value="Ribosomal_S3_C"/>
    <property type="match status" value="1"/>
</dbReference>
<sequence>MGQKVNPLAFRLGTVFSWASNWYAEGKDYHLFLLEDLKLRSFLFAKLKLAGITDVKIDRSINTLKITLHVARPGVVIGRGGSGLEELKNLITRQLKIDKQSGKAPKFELAVIEVKNPDLSSRLIGLRLAEQLNKRYPHRRAAAQIMEKTMAAGAKGIKILFSGRIGGAEISRKEKFISGSIPLSTIRSNIDYFQQPAFTKYGYVGIKVWVYKGEYAPA</sequence>
<dbReference type="Pfam" id="PF07650">
    <property type="entry name" value="KH_2"/>
    <property type="match status" value="1"/>
</dbReference>
<dbReference type="PANTHER" id="PTHR11760:SF19">
    <property type="entry name" value="SMALL RIBOSOMAL SUBUNIT PROTEIN US3C"/>
    <property type="match status" value="1"/>
</dbReference>
<dbReference type="PANTHER" id="PTHR11760">
    <property type="entry name" value="30S/40S RIBOSOMAL PROTEIN S3"/>
    <property type="match status" value="1"/>
</dbReference>
<dbReference type="InterPro" id="IPR004044">
    <property type="entry name" value="KH_dom_type_2"/>
</dbReference>
<accession>A0A0G1F1B6</accession>
<dbReference type="InterPro" id="IPR057258">
    <property type="entry name" value="Ribosomal_uS3"/>
</dbReference>
<organism evidence="11 12">
    <name type="scientific">Candidatus Beckwithbacteria bacterium GW2011_GWA2_43_10</name>
    <dbReference type="NCBI Taxonomy" id="1618369"/>
    <lineage>
        <taxon>Bacteria</taxon>
        <taxon>Candidatus Beckwithiibacteriota</taxon>
    </lineage>
</organism>
<protein>
    <recommendedName>
        <fullName evidence="7 8">Small ribosomal subunit protein uS3</fullName>
    </recommendedName>
</protein>
<keyword evidence="5 8" id="KW-0687">Ribonucleoprotein</keyword>
<dbReference type="AlphaFoldDB" id="A0A0G1F1B6"/>
<keyword evidence="2 8" id="KW-0699">rRNA-binding</keyword>
<feature type="domain" description="KH type-2" evidence="10">
    <location>
        <begin position="39"/>
        <end position="115"/>
    </location>
</feature>
<evidence type="ECO:0000256" key="9">
    <source>
        <dbReference type="RuleBase" id="RU003624"/>
    </source>
</evidence>
<evidence type="ECO:0000259" key="10">
    <source>
        <dbReference type="PROSITE" id="PS50823"/>
    </source>
</evidence>
<evidence type="ECO:0000256" key="5">
    <source>
        <dbReference type="ARBA" id="ARBA00023274"/>
    </source>
</evidence>
<dbReference type="CDD" id="cd02412">
    <property type="entry name" value="KH-II_30S_S3"/>
    <property type="match status" value="1"/>
</dbReference>
<dbReference type="GO" id="GO:0019843">
    <property type="term" value="F:rRNA binding"/>
    <property type="evidence" value="ECO:0007669"/>
    <property type="project" value="UniProtKB-UniRule"/>
</dbReference>
<dbReference type="InterPro" id="IPR005704">
    <property type="entry name" value="Ribosomal_uS3_bac-typ"/>
</dbReference>
<dbReference type="SMART" id="SM00322">
    <property type="entry name" value="KH"/>
    <property type="match status" value="1"/>
</dbReference>